<keyword evidence="4" id="KW-1185">Reference proteome</keyword>
<accession>A0AAW0WJG8</accession>
<reference evidence="3 4" key="1">
    <citation type="journal article" date="2024" name="BMC Genomics">
        <title>Genome assembly of redclaw crayfish (Cherax quadricarinatus) provides insights into its immune adaptation and hypoxia tolerance.</title>
        <authorList>
            <person name="Liu Z."/>
            <person name="Zheng J."/>
            <person name="Li H."/>
            <person name="Fang K."/>
            <person name="Wang S."/>
            <person name="He J."/>
            <person name="Zhou D."/>
            <person name="Weng S."/>
            <person name="Chi M."/>
            <person name="Gu Z."/>
            <person name="He J."/>
            <person name="Li F."/>
            <person name="Wang M."/>
        </authorList>
    </citation>
    <scope>NUCLEOTIDE SEQUENCE [LARGE SCALE GENOMIC DNA]</scope>
    <source>
        <strain evidence="3">ZL_2023a</strain>
    </source>
</reference>
<organism evidence="3 4">
    <name type="scientific">Cherax quadricarinatus</name>
    <name type="common">Australian red claw crayfish</name>
    <dbReference type="NCBI Taxonomy" id="27406"/>
    <lineage>
        <taxon>Eukaryota</taxon>
        <taxon>Metazoa</taxon>
        <taxon>Ecdysozoa</taxon>
        <taxon>Arthropoda</taxon>
        <taxon>Crustacea</taxon>
        <taxon>Multicrustacea</taxon>
        <taxon>Malacostraca</taxon>
        <taxon>Eumalacostraca</taxon>
        <taxon>Eucarida</taxon>
        <taxon>Decapoda</taxon>
        <taxon>Pleocyemata</taxon>
        <taxon>Astacidea</taxon>
        <taxon>Parastacoidea</taxon>
        <taxon>Parastacidae</taxon>
        <taxon>Cherax</taxon>
    </lineage>
</organism>
<evidence type="ECO:0000313" key="3">
    <source>
        <dbReference type="EMBL" id="KAK8727534.1"/>
    </source>
</evidence>
<dbReference type="AlphaFoldDB" id="A0AAW0WJG8"/>
<protein>
    <recommendedName>
        <fullName evidence="5">Caveolin</fullName>
    </recommendedName>
</protein>
<evidence type="ECO:0008006" key="5">
    <source>
        <dbReference type="Google" id="ProtNLM"/>
    </source>
</evidence>
<comment type="caution">
    <text evidence="3">The sequence shown here is derived from an EMBL/GenBank/DDBJ whole genome shotgun (WGS) entry which is preliminary data.</text>
</comment>
<evidence type="ECO:0000256" key="1">
    <source>
        <dbReference type="SAM" id="MobiDB-lite"/>
    </source>
</evidence>
<dbReference type="EMBL" id="JARKIK010000075">
    <property type="protein sequence ID" value="KAK8727534.1"/>
    <property type="molecule type" value="Genomic_DNA"/>
</dbReference>
<evidence type="ECO:0000313" key="4">
    <source>
        <dbReference type="Proteomes" id="UP001445076"/>
    </source>
</evidence>
<evidence type="ECO:0000256" key="2">
    <source>
        <dbReference type="SAM" id="Phobius"/>
    </source>
</evidence>
<dbReference type="PANTHER" id="PTHR39948:SF1">
    <property type="entry name" value="GEO11419P1"/>
    <property type="match status" value="1"/>
</dbReference>
<keyword evidence="2" id="KW-1133">Transmembrane helix</keyword>
<sequence>MSHFHHTTLNTSTRGRMAAGAGSGDGAGQGDGSALWSILWLVVLLIIGFWVSGFCAAIYVLLNTFTACCEGITPVCEILMKGVQFTGLCGKYIAKGTPFSEAFK</sequence>
<name>A0AAW0WJG8_CHEQU</name>
<dbReference type="Proteomes" id="UP001445076">
    <property type="component" value="Unassembled WGS sequence"/>
</dbReference>
<keyword evidence="2" id="KW-0812">Transmembrane</keyword>
<proteinExistence type="predicted"/>
<dbReference type="PANTHER" id="PTHR39948">
    <property type="entry name" value="GEO11419P1"/>
    <property type="match status" value="1"/>
</dbReference>
<feature type="region of interest" description="Disordered" evidence="1">
    <location>
        <begin position="1"/>
        <end position="24"/>
    </location>
</feature>
<keyword evidence="2" id="KW-0472">Membrane</keyword>
<gene>
    <name evidence="3" type="ORF">OTU49_009607</name>
</gene>
<feature type="transmembrane region" description="Helical" evidence="2">
    <location>
        <begin position="38"/>
        <end position="62"/>
    </location>
</feature>